<dbReference type="EMBL" id="LHYE01000057">
    <property type="protein sequence ID" value="KXB06105.1"/>
    <property type="molecule type" value="Genomic_DNA"/>
</dbReference>
<gene>
    <name evidence="1" type="ORF">AKJ51_04210</name>
</gene>
<evidence type="ECO:0000313" key="1">
    <source>
        <dbReference type="EMBL" id="KXB06105.1"/>
    </source>
</evidence>
<organism evidence="1 2">
    <name type="scientific">candidate division MSBL1 archaeon SCGC-AAA382A20</name>
    <dbReference type="NCBI Taxonomy" id="1698280"/>
    <lineage>
        <taxon>Archaea</taxon>
        <taxon>Methanobacteriati</taxon>
        <taxon>Methanobacteriota</taxon>
        <taxon>candidate division MSBL1</taxon>
    </lineage>
</organism>
<protein>
    <submittedName>
        <fullName evidence="1">Uncharacterized protein</fullName>
    </submittedName>
</protein>
<comment type="caution">
    <text evidence="1">The sequence shown here is derived from an EMBL/GenBank/DDBJ whole genome shotgun (WGS) entry which is preliminary data.</text>
</comment>
<dbReference type="AlphaFoldDB" id="A0A133VI21"/>
<accession>A0A133VI21</accession>
<dbReference type="Proteomes" id="UP000070263">
    <property type="component" value="Unassembled WGS sequence"/>
</dbReference>
<name>A0A133VI21_9EURY</name>
<sequence length="114" mass="13641">MTQHRFTHIGNMSKEEVDTKKVLAFTEMIDRPVRARQIRRKLRMPSRQVSAFFKHLDEVKRKKHGKTYQYTVDIPEIPSRIEFGDEWIKIEEVEIDGKMYKKITSSQGEEKLIF</sequence>
<proteinExistence type="predicted"/>
<keyword evidence="2" id="KW-1185">Reference proteome</keyword>
<evidence type="ECO:0000313" key="2">
    <source>
        <dbReference type="Proteomes" id="UP000070263"/>
    </source>
</evidence>
<reference evidence="1 2" key="1">
    <citation type="journal article" date="2016" name="Sci. Rep.">
        <title>Metabolic traits of an uncultured archaeal lineage -MSBL1- from brine pools of the Red Sea.</title>
        <authorList>
            <person name="Mwirichia R."/>
            <person name="Alam I."/>
            <person name="Rashid M."/>
            <person name="Vinu M."/>
            <person name="Ba-Alawi W."/>
            <person name="Anthony Kamau A."/>
            <person name="Kamanda Ngugi D."/>
            <person name="Goker M."/>
            <person name="Klenk H.P."/>
            <person name="Bajic V."/>
            <person name="Stingl U."/>
        </authorList>
    </citation>
    <scope>NUCLEOTIDE SEQUENCE [LARGE SCALE GENOMIC DNA]</scope>
    <source>
        <strain evidence="1">SCGC-AAA382A20</strain>
    </source>
</reference>